<organism evidence="2 3">
    <name type="scientific">Piscinibacterium candidicorallinum</name>
    <dbReference type="NCBI Taxonomy" id="1793872"/>
    <lineage>
        <taxon>Bacteria</taxon>
        <taxon>Pseudomonadati</taxon>
        <taxon>Pseudomonadota</taxon>
        <taxon>Betaproteobacteria</taxon>
        <taxon>Burkholderiales</taxon>
        <taxon>Piscinibacterium</taxon>
    </lineage>
</organism>
<evidence type="ECO:0000259" key="1">
    <source>
        <dbReference type="PROSITE" id="PS51819"/>
    </source>
</evidence>
<dbReference type="Proteomes" id="UP001595556">
    <property type="component" value="Unassembled WGS sequence"/>
</dbReference>
<dbReference type="EMBL" id="JBHRTI010000003">
    <property type="protein sequence ID" value="MFC3146832.1"/>
    <property type="molecule type" value="Genomic_DNA"/>
</dbReference>
<dbReference type="PROSITE" id="PS51819">
    <property type="entry name" value="VOC"/>
    <property type="match status" value="1"/>
</dbReference>
<protein>
    <submittedName>
        <fullName evidence="2">VOC family protein</fullName>
    </submittedName>
</protein>
<reference evidence="3" key="1">
    <citation type="journal article" date="2019" name="Int. J. Syst. Evol. Microbiol.">
        <title>The Global Catalogue of Microorganisms (GCM) 10K type strain sequencing project: providing services to taxonomists for standard genome sequencing and annotation.</title>
        <authorList>
            <consortium name="The Broad Institute Genomics Platform"/>
            <consortium name="The Broad Institute Genome Sequencing Center for Infectious Disease"/>
            <person name="Wu L."/>
            <person name="Ma J."/>
        </authorList>
    </citation>
    <scope>NUCLEOTIDE SEQUENCE [LARGE SCALE GENOMIC DNA]</scope>
    <source>
        <strain evidence="3">KCTC 52168</strain>
    </source>
</reference>
<dbReference type="RefSeq" id="WP_377301356.1">
    <property type="nucleotide sequence ID" value="NZ_CP180191.1"/>
</dbReference>
<keyword evidence="3" id="KW-1185">Reference proteome</keyword>
<dbReference type="InterPro" id="IPR029068">
    <property type="entry name" value="Glyas_Bleomycin-R_OHBP_Dase"/>
</dbReference>
<dbReference type="InterPro" id="IPR004360">
    <property type="entry name" value="Glyas_Fos-R_dOase_dom"/>
</dbReference>
<dbReference type="CDD" id="cd07262">
    <property type="entry name" value="VOC_like"/>
    <property type="match status" value="1"/>
</dbReference>
<dbReference type="InterPro" id="IPR037523">
    <property type="entry name" value="VOC_core"/>
</dbReference>
<accession>A0ABV7H660</accession>
<name>A0ABV7H660_9BURK</name>
<proteinExistence type="predicted"/>
<evidence type="ECO:0000313" key="2">
    <source>
        <dbReference type="EMBL" id="MFC3146832.1"/>
    </source>
</evidence>
<evidence type="ECO:0000313" key="3">
    <source>
        <dbReference type="Proteomes" id="UP001595556"/>
    </source>
</evidence>
<sequence length="144" mass="15432">MLHHLSFGVADIMRSARFYDAVLGALGQVRVWEDLDDLGPDADPAVGYGTERGNDLLALKQRNTQRLPAGATLAPGPGFHLAFSAQSRSEVDAFHAAALAHGGQCNGPPGLRPDYGPHYYAAFVIDPDGYRIEAVINRPVPIDP</sequence>
<dbReference type="Gene3D" id="3.10.180.10">
    <property type="entry name" value="2,3-Dihydroxybiphenyl 1,2-Dioxygenase, domain 1"/>
    <property type="match status" value="1"/>
</dbReference>
<dbReference type="Pfam" id="PF00903">
    <property type="entry name" value="Glyoxalase"/>
    <property type="match status" value="1"/>
</dbReference>
<feature type="domain" description="VOC" evidence="1">
    <location>
        <begin position="1"/>
        <end position="137"/>
    </location>
</feature>
<dbReference type="PANTHER" id="PTHR35006:SF4">
    <property type="entry name" value="BLR7706 PROTEIN"/>
    <property type="match status" value="1"/>
</dbReference>
<dbReference type="PANTHER" id="PTHR35006">
    <property type="entry name" value="GLYOXALASE FAMILY PROTEIN (AFU_ORTHOLOGUE AFUA_5G14830)"/>
    <property type="match status" value="1"/>
</dbReference>
<dbReference type="SUPFAM" id="SSF54593">
    <property type="entry name" value="Glyoxalase/Bleomycin resistance protein/Dihydroxybiphenyl dioxygenase"/>
    <property type="match status" value="1"/>
</dbReference>
<gene>
    <name evidence="2" type="ORF">ACFOEN_04155</name>
</gene>
<comment type="caution">
    <text evidence="2">The sequence shown here is derived from an EMBL/GenBank/DDBJ whole genome shotgun (WGS) entry which is preliminary data.</text>
</comment>